<keyword evidence="6" id="KW-0239">DNA-directed DNA polymerase</keyword>
<dbReference type="PANTHER" id="PTHR34388:SF1">
    <property type="entry name" value="DNA POLYMERASE III SUBUNIT DELTA"/>
    <property type="match status" value="1"/>
</dbReference>
<accession>A0A974XEF2</accession>
<dbReference type="Gene3D" id="1.20.272.10">
    <property type="match status" value="1"/>
</dbReference>
<evidence type="ECO:0000256" key="2">
    <source>
        <dbReference type="ARBA" id="ARBA00017703"/>
    </source>
</evidence>
<dbReference type="Gene3D" id="1.10.8.60">
    <property type="match status" value="1"/>
</dbReference>
<evidence type="ECO:0000256" key="1">
    <source>
        <dbReference type="ARBA" id="ARBA00012417"/>
    </source>
</evidence>
<dbReference type="Gene3D" id="3.40.50.300">
    <property type="entry name" value="P-loop containing nucleotide triphosphate hydrolases"/>
    <property type="match status" value="1"/>
</dbReference>
<evidence type="ECO:0000256" key="4">
    <source>
        <dbReference type="ARBA" id="ARBA00022695"/>
    </source>
</evidence>
<evidence type="ECO:0000259" key="10">
    <source>
        <dbReference type="Pfam" id="PF21694"/>
    </source>
</evidence>
<feature type="domain" description="DNA polymerase III delta N-terminal" evidence="9">
    <location>
        <begin position="19"/>
        <end position="138"/>
    </location>
</feature>
<dbReference type="InterPro" id="IPR010372">
    <property type="entry name" value="DNA_pol3_delta_N"/>
</dbReference>
<dbReference type="InterPro" id="IPR027417">
    <property type="entry name" value="P-loop_NTPase"/>
</dbReference>
<dbReference type="Proteomes" id="UP000663499">
    <property type="component" value="Chromosome"/>
</dbReference>
<proteinExistence type="inferred from homology"/>
<keyword evidence="5" id="KW-0235">DNA replication</keyword>
<keyword evidence="3 11" id="KW-0808">Transferase</keyword>
<dbReference type="NCBIfam" id="TIGR01128">
    <property type="entry name" value="holA"/>
    <property type="match status" value="1"/>
</dbReference>
<dbReference type="AlphaFoldDB" id="A0A974XEF2"/>
<dbReference type="Pfam" id="PF06144">
    <property type="entry name" value="DNA_pol3_delta"/>
    <property type="match status" value="1"/>
</dbReference>
<evidence type="ECO:0000256" key="8">
    <source>
        <dbReference type="ARBA" id="ARBA00049244"/>
    </source>
</evidence>
<dbReference type="SUPFAM" id="SSF48019">
    <property type="entry name" value="post-AAA+ oligomerization domain-like"/>
    <property type="match status" value="1"/>
</dbReference>
<evidence type="ECO:0000256" key="7">
    <source>
        <dbReference type="ARBA" id="ARBA00034754"/>
    </source>
</evidence>
<dbReference type="SUPFAM" id="SSF52540">
    <property type="entry name" value="P-loop containing nucleoside triphosphate hydrolases"/>
    <property type="match status" value="1"/>
</dbReference>
<dbReference type="PANTHER" id="PTHR34388">
    <property type="entry name" value="DNA POLYMERASE III SUBUNIT DELTA"/>
    <property type="match status" value="1"/>
</dbReference>
<evidence type="ECO:0000256" key="3">
    <source>
        <dbReference type="ARBA" id="ARBA00022679"/>
    </source>
</evidence>
<dbReference type="Pfam" id="PF21694">
    <property type="entry name" value="DNA_pol3_delta_C"/>
    <property type="match status" value="1"/>
</dbReference>
<evidence type="ECO:0000256" key="6">
    <source>
        <dbReference type="ARBA" id="ARBA00022932"/>
    </source>
</evidence>
<protein>
    <recommendedName>
        <fullName evidence="2">DNA polymerase III subunit delta</fullName>
        <ecNumber evidence="1">2.7.7.7</ecNumber>
    </recommendedName>
</protein>
<evidence type="ECO:0000256" key="5">
    <source>
        <dbReference type="ARBA" id="ARBA00022705"/>
    </source>
</evidence>
<dbReference type="GO" id="GO:0006261">
    <property type="term" value="P:DNA-templated DNA replication"/>
    <property type="evidence" value="ECO:0007669"/>
    <property type="project" value="TreeGrafter"/>
</dbReference>
<feature type="domain" description="DNA polymerase III delta subunit-like C-terminal" evidence="10">
    <location>
        <begin position="218"/>
        <end position="337"/>
    </location>
</feature>
<dbReference type="GO" id="GO:0003887">
    <property type="term" value="F:DNA-directed DNA polymerase activity"/>
    <property type="evidence" value="ECO:0007669"/>
    <property type="project" value="UniProtKB-KW"/>
</dbReference>
<keyword evidence="4 11" id="KW-0548">Nucleotidyltransferase</keyword>
<dbReference type="GO" id="GO:0003677">
    <property type="term" value="F:DNA binding"/>
    <property type="evidence" value="ECO:0007669"/>
    <property type="project" value="InterPro"/>
</dbReference>
<comment type="catalytic activity">
    <reaction evidence="8">
        <text>DNA(n) + a 2'-deoxyribonucleoside 5'-triphosphate = DNA(n+1) + diphosphate</text>
        <dbReference type="Rhea" id="RHEA:22508"/>
        <dbReference type="Rhea" id="RHEA-COMP:17339"/>
        <dbReference type="Rhea" id="RHEA-COMP:17340"/>
        <dbReference type="ChEBI" id="CHEBI:33019"/>
        <dbReference type="ChEBI" id="CHEBI:61560"/>
        <dbReference type="ChEBI" id="CHEBI:173112"/>
        <dbReference type="EC" id="2.7.7.7"/>
    </reaction>
</comment>
<dbReference type="InterPro" id="IPR048466">
    <property type="entry name" value="DNA_pol3_delta-like_C"/>
</dbReference>
<evidence type="ECO:0000259" key="9">
    <source>
        <dbReference type="Pfam" id="PF06144"/>
    </source>
</evidence>
<reference evidence="11" key="1">
    <citation type="submission" date="2021-03" db="EMBL/GenBank/DDBJ databases">
        <title>Alkalibacter marinus sp. nov., isolated from tidal flat sediment.</title>
        <authorList>
            <person name="Namirimu T."/>
            <person name="Yang J.-A."/>
            <person name="Yang S.-H."/>
            <person name="Kim Y.-J."/>
            <person name="Kwon K.K."/>
        </authorList>
    </citation>
    <scope>NUCLEOTIDE SEQUENCE</scope>
    <source>
        <strain evidence="11">ES005</strain>
    </source>
</reference>
<dbReference type="EC" id="2.7.7.7" evidence="1"/>
<dbReference type="KEGG" id="alka:J0B03_11195"/>
<comment type="similarity">
    <text evidence="7">Belongs to the DNA polymerase HolA subunit family.</text>
</comment>
<organism evidence="11 12">
    <name type="scientific">Alkalibacter rhizosphaerae</name>
    <dbReference type="NCBI Taxonomy" id="2815577"/>
    <lineage>
        <taxon>Bacteria</taxon>
        <taxon>Bacillati</taxon>
        <taxon>Bacillota</taxon>
        <taxon>Clostridia</taxon>
        <taxon>Eubacteriales</taxon>
        <taxon>Eubacteriaceae</taxon>
        <taxon>Alkalibacter</taxon>
    </lineage>
</organism>
<evidence type="ECO:0000313" key="12">
    <source>
        <dbReference type="Proteomes" id="UP000663499"/>
    </source>
</evidence>
<dbReference type="GO" id="GO:0009360">
    <property type="term" value="C:DNA polymerase III complex"/>
    <property type="evidence" value="ECO:0007669"/>
    <property type="project" value="InterPro"/>
</dbReference>
<keyword evidence="12" id="KW-1185">Reference proteome</keyword>
<dbReference type="RefSeq" id="WP_207299681.1">
    <property type="nucleotide sequence ID" value="NZ_CP071444.1"/>
</dbReference>
<gene>
    <name evidence="11" type="primary">holA</name>
    <name evidence="11" type="ORF">J0B03_11195</name>
</gene>
<dbReference type="InterPro" id="IPR008921">
    <property type="entry name" value="DNA_pol3_clamp-load_cplx_C"/>
</dbReference>
<name>A0A974XEF2_9FIRM</name>
<dbReference type="EMBL" id="CP071444">
    <property type="protein sequence ID" value="QSX08339.1"/>
    <property type="molecule type" value="Genomic_DNA"/>
</dbReference>
<evidence type="ECO:0000313" key="11">
    <source>
        <dbReference type="EMBL" id="QSX08339.1"/>
    </source>
</evidence>
<dbReference type="InterPro" id="IPR005790">
    <property type="entry name" value="DNA_polIII_delta"/>
</dbReference>
<sequence length="339" mass="39237">MKYQELNANIKENKIAKVYLLCGEEYQISKMMAGNLKTHLIDPAFEQLNYIRFDEKTHTVQDIVAFSETMPFMSEKRMVLVAEGNLLHGSIPDQDADTLIQYIKTPNDATCLVFLSRKIDKKRKLTKALLEHGVVVETNRVDRIQLEKWIAKRIRVAGKKVDRLAMNALVEGLEYLDKDSKMNLEDVDNELEKIIAYAGERVQIESEDVAVVLSRGVEHSIFRMVDFLGTGKVKESLEILDYLFEVGEHPTKILFMMVRQLRILYRSKLLKERGYTTEHIASTTGFRPFMINNALRQGRNFSLEKLKKAYERCADIDRLLKSTKNDPKVLLEMLIFDLR</sequence>